<dbReference type="SUPFAM" id="SSF49785">
    <property type="entry name" value="Galactose-binding domain-like"/>
    <property type="match status" value="1"/>
</dbReference>
<dbReference type="Pfam" id="PF02929">
    <property type="entry name" value="Bgal_small_N"/>
    <property type="match status" value="1"/>
</dbReference>
<dbReference type="InterPro" id="IPR023232">
    <property type="entry name" value="Glyco_hydro_2_AS"/>
</dbReference>
<sequence>MPLSPIDRILGKTFEQPELTGMNRVPMRATQYSYPDVESALVGDRKTSPWWVSLDGTWRFLYRENPSELPEGIDSADGSGEDWADMPVPSLWPMQGYSFPHYTNVKMPFHAEAPHSPERNPTGVYQRSFTVEPSWKGRRVVLHFGGVDGVLQLYVNGSFVGLNKDSRLPSEYDITKNVNWDGENRLTAVVIQYSDASYVEDQDQWRMGGIHREVCLYSTGAVFLEDVKALTDFDPESGDGSLDLQVRVSMGNALEEGWTVDWRLLDASEEGEIGSNREEVAVRREHLAPWPRIGCHVGKLFSGVQPWSAEQPTRYRLLVALNSPSGDVVESTAIWIGFRRVKIHDRELLVNGKAVMFHGVNRHDHTDTGGNVVTEEWMRKDLEVMKAHNINAIRTSHYPNDPLFYDLCDEYGFYVIDEANIESHDFHNTICEDKRYLNAFVERGMRMVMRDKNHPSIIMWSLGNESGHGSNHDAMAGWIRKYDPTRLMHYEGAISRGQSKSEWDQGHLATDVICPMYPEVREMIEWVEEERDPRPVILCEYSHAMGNSNGCLKEYYDAFEAYKGLQGGFIWEWLDHGLKETAENGKEYWTYGGDYGDAPNDANFVADGLVWPDRTPHPGLSELKKLAQPLAVEKLDGDALKISVRSKHDFRSLDYLEAQWTLLGDGKELASGTLDLQGIAAGGAKEFALTEADSAVADFSGEALSLHISFVQGEAEGLLPAGHEIAWEHFNLKELAAISASSLSAVNSTVSQKESGLVLEAEGWTAKWSSESGQLESILDANGKEFLAAPLRFTWWRAATDNDGMKLWSGQDAKPLGKWQGAGLPETELILDRHEARDDAGVESVWTVRTPVHPRAATFRQRVKWTGKGLWITNELETSADLPDLPRLGIEFAVVPGFEKVDYFGYGPVENYRDRCAGVWKEHFSTTVEAMHVPYIMPQENGSRSGAVRVRLQNEEGIRLKIEAVEKAFEFKASHLNDEDLYKATHTYELEPRPETWVYVDHLQRGLGTKSCGPDTLDQYKIRPGKYSWSFLLRVES</sequence>
<dbReference type="AlphaFoldDB" id="A0A7X1E4H3"/>
<dbReference type="InterPro" id="IPR008979">
    <property type="entry name" value="Galactose-bd-like_sf"/>
</dbReference>
<dbReference type="InterPro" id="IPR004199">
    <property type="entry name" value="B-gal_small/dom_5"/>
</dbReference>
<evidence type="ECO:0000313" key="12">
    <source>
        <dbReference type="Proteomes" id="UP000525652"/>
    </source>
</evidence>
<dbReference type="SUPFAM" id="SSF74650">
    <property type="entry name" value="Galactose mutarotase-like"/>
    <property type="match status" value="1"/>
</dbReference>
<dbReference type="Gene3D" id="2.70.98.10">
    <property type="match status" value="1"/>
</dbReference>
<dbReference type="InterPro" id="IPR006103">
    <property type="entry name" value="Glyco_hydro_2_cat"/>
</dbReference>
<dbReference type="PANTHER" id="PTHR46323">
    <property type="entry name" value="BETA-GALACTOSIDASE"/>
    <property type="match status" value="1"/>
</dbReference>
<dbReference type="GO" id="GO:0009341">
    <property type="term" value="C:beta-galactosidase complex"/>
    <property type="evidence" value="ECO:0007669"/>
    <property type="project" value="InterPro"/>
</dbReference>
<dbReference type="InterPro" id="IPR013783">
    <property type="entry name" value="Ig-like_fold"/>
</dbReference>
<dbReference type="SMART" id="SM01038">
    <property type="entry name" value="Bgal_small_N"/>
    <property type="match status" value="1"/>
</dbReference>
<dbReference type="Gene3D" id="3.20.20.80">
    <property type="entry name" value="Glycosidases"/>
    <property type="match status" value="1"/>
</dbReference>
<comment type="cofactor">
    <cofactor evidence="2">
        <name>Na(+)</name>
        <dbReference type="ChEBI" id="CHEBI:29101"/>
    </cofactor>
</comment>
<dbReference type="Gene3D" id="2.60.40.10">
    <property type="entry name" value="Immunoglobulins"/>
    <property type="match status" value="2"/>
</dbReference>
<dbReference type="EMBL" id="JACHVA010000082">
    <property type="protein sequence ID" value="MBC2602151.1"/>
    <property type="molecule type" value="Genomic_DNA"/>
</dbReference>
<evidence type="ECO:0000256" key="1">
    <source>
        <dbReference type="ARBA" id="ARBA00001412"/>
    </source>
</evidence>
<name>A0A7X1E4H3_9BACT</name>
<evidence type="ECO:0000256" key="2">
    <source>
        <dbReference type="ARBA" id="ARBA00001959"/>
    </source>
</evidence>
<dbReference type="PROSITE" id="PS00719">
    <property type="entry name" value="GLYCOSYL_HYDROL_F2_1"/>
    <property type="match status" value="1"/>
</dbReference>
<comment type="catalytic activity">
    <reaction evidence="1 9">
        <text>Hydrolysis of terminal non-reducing beta-D-galactose residues in beta-D-galactosides.</text>
        <dbReference type="EC" id="3.2.1.23"/>
    </reaction>
</comment>
<evidence type="ECO:0000259" key="10">
    <source>
        <dbReference type="SMART" id="SM01038"/>
    </source>
</evidence>
<dbReference type="PANTHER" id="PTHR46323:SF2">
    <property type="entry name" value="BETA-GALACTOSIDASE"/>
    <property type="match status" value="1"/>
</dbReference>
<evidence type="ECO:0000256" key="9">
    <source>
        <dbReference type="RuleBase" id="RU361154"/>
    </source>
</evidence>
<dbReference type="Pfam" id="PF16353">
    <property type="entry name" value="LacZ_4"/>
    <property type="match status" value="1"/>
</dbReference>
<dbReference type="InterPro" id="IPR023230">
    <property type="entry name" value="Glyco_hydro_2_CS"/>
</dbReference>
<dbReference type="Pfam" id="PF02836">
    <property type="entry name" value="Glyco_hydro_2_C"/>
    <property type="match status" value="1"/>
</dbReference>
<dbReference type="Pfam" id="PF00703">
    <property type="entry name" value="Glyco_hydro_2"/>
    <property type="match status" value="1"/>
</dbReference>
<dbReference type="RefSeq" id="WP_185692849.1">
    <property type="nucleotide sequence ID" value="NZ_JACHVA010000082.1"/>
</dbReference>
<keyword evidence="7 9" id="KW-0326">Glycosidase</keyword>
<dbReference type="SUPFAM" id="SSF49303">
    <property type="entry name" value="beta-Galactosidase/glucuronidase domain"/>
    <property type="match status" value="2"/>
</dbReference>
<evidence type="ECO:0000256" key="8">
    <source>
        <dbReference type="ARBA" id="ARBA00032230"/>
    </source>
</evidence>
<dbReference type="GO" id="GO:0005990">
    <property type="term" value="P:lactose catabolic process"/>
    <property type="evidence" value="ECO:0007669"/>
    <property type="project" value="TreeGrafter"/>
</dbReference>
<evidence type="ECO:0000256" key="5">
    <source>
        <dbReference type="ARBA" id="ARBA00013303"/>
    </source>
</evidence>
<reference evidence="11 12" key="1">
    <citation type="submission" date="2020-07" db="EMBL/GenBank/DDBJ databases">
        <authorList>
            <person name="Feng X."/>
        </authorList>
    </citation>
    <scope>NUCLEOTIDE SEQUENCE [LARGE SCALE GENOMIC DNA]</scope>
    <source>
        <strain evidence="11 12">JCM14086</strain>
    </source>
</reference>
<dbReference type="InterPro" id="IPR014718">
    <property type="entry name" value="GH-type_carb-bd"/>
</dbReference>
<keyword evidence="12" id="KW-1185">Reference proteome</keyword>
<dbReference type="InterPro" id="IPR006101">
    <property type="entry name" value="Glyco_hydro_2"/>
</dbReference>
<dbReference type="InterPro" id="IPR006102">
    <property type="entry name" value="Ig-like_GH2"/>
</dbReference>
<proteinExistence type="inferred from homology"/>
<dbReference type="FunFam" id="3.20.20.80:FF:000018">
    <property type="entry name" value="Beta-galactosidase"/>
    <property type="match status" value="1"/>
</dbReference>
<dbReference type="Gene3D" id="2.60.120.260">
    <property type="entry name" value="Galactose-binding domain-like"/>
    <property type="match status" value="1"/>
</dbReference>
<dbReference type="GO" id="GO:0030246">
    <property type="term" value="F:carbohydrate binding"/>
    <property type="evidence" value="ECO:0007669"/>
    <property type="project" value="InterPro"/>
</dbReference>
<accession>A0A7X1E4H3</accession>
<evidence type="ECO:0000256" key="4">
    <source>
        <dbReference type="ARBA" id="ARBA00012756"/>
    </source>
</evidence>
<dbReference type="InterPro" id="IPR006104">
    <property type="entry name" value="Glyco_hydro_2_N"/>
</dbReference>
<dbReference type="InterPro" id="IPR050347">
    <property type="entry name" value="Bact_Beta-galactosidase"/>
</dbReference>
<protein>
    <recommendedName>
        <fullName evidence="5 9">Beta-galactosidase</fullName>
        <ecNumber evidence="4 9">3.2.1.23</ecNumber>
    </recommendedName>
    <alternativeName>
        <fullName evidence="8 9">Lactase</fullName>
    </alternativeName>
</protein>
<dbReference type="SUPFAM" id="SSF51445">
    <property type="entry name" value="(Trans)glycosidases"/>
    <property type="match status" value="1"/>
</dbReference>
<dbReference type="InterPro" id="IPR011013">
    <property type="entry name" value="Gal_mutarotase_sf_dom"/>
</dbReference>
<dbReference type="InterPro" id="IPR036156">
    <property type="entry name" value="Beta-gal/glucu_dom_sf"/>
</dbReference>
<dbReference type="InterPro" id="IPR017853">
    <property type="entry name" value="GH"/>
</dbReference>
<evidence type="ECO:0000256" key="3">
    <source>
        <dbReference type="ARBA" id="ARBA00007401"/>
    </source>
</evidence>
<dbReference type="EC" id="3.2.1.23" evidence="4 9"/>
<dbReference type="GO" id="GO:0004565">
    <property type="term" value="F:beta-galactosidase activity"/>
    <property type="evidence" value="ECO:0007669"/>
    <property type="project" value="UniProtKB-EC"/>
</dbReference>
<gene>
    <name evidence="11" type="ORF">H5P30_10215</name>
</gene>
<keyword evidence="6 9" id="KW-0378">Hydrolase</keyword>
<evidence type="ECO:0000256" key="6">
    <source>
        <dbReference type="ARBA" id="ARBA00022801"/>
    </source>
</evidence>
<comment type="caution">
    <text evidence="11">The sequence shown here is derived from an EMBL/GenBank/DDBJ whole genome shotgun (WGS) entry which is preliminary data.</text>
</comment>
<comment type="similarity">
    <text evidence="3 9">Belongs to the glycosyl hydrolase 2 family.</text>
</comment>
<evidence type="ECO:0000313" key="11">
    <source>
        <dbReference type="EMBL" id="MBC2602151.1"/>
    </source>
</evidence>
<dbReference type="PRINTS" id="PR00132">
    <property type="entry name" value="GLHYDRLASE2"/>
</dbReference>
<dbReference type="PROSITE" id="PS00608">
    <property type="entry name" value="GLYCOSYL_HYDROL_F2_2"/>
    <property type="match status" value="1"/>
</dbReference>
<dbReference type="Pfam" id="PF02837">
    <property type="entry name" value="Glyco_hydro_2_N"/>
    <property type="match status" value="1"/>
</dbReference>
<evidence type="ECO:0000256" key="7">
    <source>
        <dbReference type="ARBA" id="ARBA00023295"/>
    </source>
</evidence>
<feature type="domain" description="Beta galactosidase small chain/" evidence="10">
    <location>
        <begin position="758"/>
        <end position="1034"/>
    </location>
</feature>
<organism evidence="11 12">
    <name type="scientific">Puniceicoccus vermicola</name>
    <dbReference type="NCBI Taxonomy" id="388746"/>
    <lineage>
        <taxon>Bacteria</taxon>
        <taxon>Pseudomonadati</taxon>
        <taxon>Verrucomicrobiota</taxon>
        <taxon>Opitutia</taxon>
        <taxon>Puniceicoccales</taxon>
        <taxon>Puniceicoccaceae</taxon>
        <taxon>Puniceicoccus</taxon>
    </lineage>
</organism>
<dbReference type="Proteomes" id="UP000525652">
    <property type="component" value="Unassembled WGS sequence"/>
</dbReference>
<dbReference type="InterPro" id="IPR032312">
    <property type="entry name" value="LacZ_4"/>
</dbReference>